<dbReference type="Proteomes" id="UP001317705">
    <property type="component" value="Chromosome"/>
</dbReference>
<gene>
    <name evidence="3" type="ORF">GURASL_31120</name>
</gene>
<proteinExistence type="predicted"/>
<feature type="domain" description="GmrSD restriction endonucleases N-terminal" evidence="2">
    <location>
        <begin position="25"/>
        <end position="159"/>
    </location>
</feature>
<feature type="compositionally biased region" description="Basic and acidic residues" evidence="1">
    <location>
        <begin position="350"/>
        <end position="362"/>
    </location>
</feature>
<keyword evidence="4" id="KW-1185">Reference proteome</keyword>
<dbReference type="RefSeq" id="WP_282000297.1">
    <property type="nucleotide sequence ID" value="NZ_AP027151.1"/>
</dbReference>
<accession>A0ABM8EPK6</accession>
<evidence type="ECO:0000259" key="2">
    <source>
        <dbReference type="Pfam" id="PF03235"/>
    </source>
</evidence>
<dbReference type="InterPro" id="IPR004919">
    <property type="entry name" value="GmrSD_N"/>
</dbReference>
<protein>
    <recommendedName>
        <fullName evidence="2">GmrSD restriction endonucleases N-terminal domain-containing protein</fullName>
    </recommendedName>
</protein>
<name>A0ABM8EPK6_9BACT</name>
<sequence length="372" mass="43469">MSKFLNTTNRTVIWFKKANDNGDLQMKPPFQRNPVWIHPQKSYLIDSILNGFPIPEIYMQEFVDENGKENHIIIDGQQRIRACLDYAEGKFGLKEEESPSWANMKFDDLSPDDKKKFFGYTFNVRILPEMPDEEIRGIFQRLNKNVVALNAQELRQATYWGPFISTMQEISNYYYWGTSGLFTPLNFRRMMDVEYISELAIAVLHGHQNKKETLDKYYQEYEEEFEFKEDITFTTQVVLNEIEYVLPDIKNTRWKKKTDFYSLFVYLAEKVKSLPLSDESRKNFRNKLDEFATGVSSFLSTDGTTGEFSANVQDYAKSIRASSDLGNRKRRHVALAKELDPIIHLSDEETKKKAIEPSKEDIFSTDDSGQEE</sequence>
<evidence type="ECO:0000313" key="3">
    <source>
        <dbReference type="EMBL" id="BDV44189.1"/>
    </source>
</evidence>
<dbReference type="PANTHER" id="PTHR39639:SF1">
    <property type="entry name" value="DUF262 DOMAIN-CONTAINING PROTEIN"/>
    <property type="match status" value="1"/>
</dbReference>
<evidence type="ECO:0000256" key="1">
    <source>
        <dbReference type="SAM" id="MobiDB-lite"/>
    </source>
</evidence>
<reference evidence="3 4" key="1">
    <citation type="submission" date="2022-12" db="EMBL/GenBank/DDBJ databases">
        <title>Polyphasic characterization of Geotalea uranireducens NIT-SL11 newly isolated from a complex of sewage sludge and microbially reduced graphene oxide.</title>
        <authorList>
            <person name="Xie L."/>
            <person name="Yoshida N."/>
            <person name="Meng L."/>
        </authorList>
    </citation>
    <scope>NUCLEOTIDE SEQUENCE [LARGE SCALE GENOMIC DNA]</scope>
    <source>
        <strain evidence="3 4">NIT-SL11</strain>
    </source>
</reference>
<organism evidence="3 4">
    <name type="scientific">Geotalea uraniireducens</name>
    <dbReference type="NCBI Taxonomy" id="351604"/>
    <lineage>
        <taxon>Bacteria</taxon>
        <taxon>Pseudomonadati</taxon>
        <taxon>Thermodesulfobacteriota</taxon>
        <taxon>Desulfuromonadia</taxon>
        <taxon>Geobacterales</taxon>
        <taxon>Geobacteraceae</taxon>
        <taxon>Geotalea</taxon>
    </lineage>
</organism>
<dbReference type="EMBL" id="AP027151">
    <property type="protein sequence ID" value="BDV44189.1"/>
    <property type="molecule type" value="Genomic_DNA"/>
</dbReference>
<dbReference type="PANTHER" id="PTHR39639">
    <property type="entry name" value="CHROMOSOME 16, WHOLE GENOME SHOTGUN SEQUENCE"/>
    <property type="match status" value="1"/>
</dbReference>
<feature type="region of interest" description="Disordered" evidence="1">
    <location>
        <begin position="350"/>
        <end position="372"/>
    </location>
</feature>
<dbReference type="Pfam" id="PF03235">
    <property type="entry name" value="GmrSD_N"/>
    <property type="match status" value="1"/>
</dbReference>
<evidence type="ECO:0000313" key="4">
    <source>
        <dbReference type="Proteomes" id="UP001317705"/>
    </source>
</evidence>